<dbReference type="EMBL" id="QRDP01000004">
    <property type="protein sequence ID" value="RED17120.1"/>
    <property type="molecule type" value="Genomic_DNA"/>
</dbReference>
<feature type="region of interest" description="Disordered" evidence="1">
    <location>
        <begin position="54"/>
        <end position="74"/>
    </location>
</feature>
<proteinExistence type="predicted"/>
<accession>A0A3D9FH55</accession>
<evidence type="ECO:0000313" key="2">
    <source>
        <dbReference type="EMBL" id="RED17120.1"/>
    </source>
</evidence>
<organism evidence="2 3">
    <name type="scientific">Parasphingopyxis lamellibrachiae</name>
    <dbReference type="NCBI Taxonomy" id="680125"/>
    <lineage>
        <taxon>Bacteria</taxon>
        <taxon>Pseudomonadati</taxon>
        <taxon>Pseudomonadota</taxon>
        <taxon>Alphaproteobacteria</taxon>
        <taxon>Sphingomonadales</taxon>
        <taxon>Sphingomonadaceae</taxon>
        <taxon>Parasphingopyxis</taxon>
    </lineage>
</organism>
<sequence length="74" mass="7938">MAITTALLLLAALPESGTTVHARATAHILAAEEIDFTRPDARPEGVLLRIVRRRDTDGTASPDAEGAEQLVEFQ</sequence>
<keyword evidence="3" id="KW-1185">Reference proteome</keyword>
<evidence type="ECO:0000256" key="1">
    <source>
        <dbReference type="SAM" id="MobiDB-lite"/>
    </source>
</evidence>
<gene>
    <name evidence="2" type="ORF">DFR46_2157</name>
</gene>
<protein>
    <submittedName>
        <fullName evidence="2">Uncharacterized protein</fullName>
    </submittedName>
</protein>
<reference evidence="2 3" key="1">
    <citation type="submission" date="2018-07" db="EMBL/GenBank/DDBJ databases">
        <title>Genomic Encyclopedia of Type Strains, Phase IV (KMG-IV): sequencing the most valuable type-strain genomes for metagenomic binning, comparative biology and taxonomic classification.</title>
        <authorList>
            <person name="Goeker M."/>
        </authorList>
    </citation>
    <scope>NUCLEOTIDE SEQUENCE [LARGE SCALE GENOMIC DNA]</scope>
    <source>
        <strain evidence="2 3">DSM 26725</strain>
    </source>
</reference>
<dbReference type="Proteomes" id="UP000256310">
    <property type="component" value="Unassembled WGS sequence"/>
</dbReference>
<dbReference type="RefSeq" id="WP_116236429.1">
    <property type="nucleotide sequence ID" value="NZ_QRDP01000004.1"/>
</dbReference>
<comment type="caution">
    <text evidence="2">The sequence shown here is derived from an EMBL/GenBank/DDBJ whole genome shotgun (WGS) entry which is preliminary data.</text>
</comment>
<name>A0A3D9FH55_9SPHN</name>
<evidence type="ECO:0000313" key="3">
    <source>
        <dbReference type="Proteomes" id="UP000256310"/>
    </source>
</evidence>
<dbReference type="AlphaFoldDB" id="A0A3D9FH55"/>